<reference evidence="2 3" key="1">
    <citation type="submission" date="2024-09" db="EMBL/GenBank/DDBJ databases">
        <title>Chromosome-scale assembly of Riccia sorocarpa.</title>
        <authorList>
            <person name="Paukszto L."/>
        </authorList>
    </citation>
    <scope>NUCLEOTIDE SEQUENCE [LARGE SCALE GENOMIC DNA]</scope>
    <source>
        <strain evidence="2">LP-2024</strain>
        <tissue evidence="2">Aerial parts of the thallus</tissue>
    </source>
</reference>
<feature type="region of interest" description="Disordered" evidence="1">
    <location>
        <begin position="1"/>
        <end position="24"/>
    </location>
</feature>
<evidence type="ECO:0000313" key="2">
    <source>
        <dbReference type="EMBL" id="KAL3691061.1"/>
    </source>
</evidence>
<dbReference type="AlphaFoldDB" id="A0ABD3HLS0"/>
<dbReference type="Proteomes" id="UP001633002">
    <property type="component" value="Unassembled WGS sequence"/>
</dbReference>
<sequence>MKDPDLVIRGTNSSRVTSPDLSEPPVLGAAIVKAQKIRDSKKLSWVRYEEVIKNRPSEDYGRSLSISPNGPSRRSSRVASPENSQTPSRGPSPVGHVPPEQNRRSSPIEIRADFFQDPADSNSRSKSHVRFSASLPNLPIDSSPIQNGVSETPELEAGVPPATSPSTSPELQIGPLSPSSLEFQPPPVVGLLWEQDRNLIFGFSPQEAEEPKIQITYTPRVPGDHAWREEQDLDPPPVVERLEQQSLLLSVPSYLGSLRGHSRDGERASPGPGFQRPSNIAGVPVAASHRRSTFVRAVEAVTSLGTPALAPSTERRTSKYVTTAPKKNSTVIVPVNAKQWLLQSLRMQDWELRELFDQMEMIPQLAADHVREVRAEWESLEARSLKVPPEADMLLKDQQLLERTKSLLRRFISVVSDDERAADELQSRSPAQGASPDLDQETMTPDATSTSAPTPQPNIDVQAQQDNTTDEAHPEQSRKERDVSPSRQTRGSTSPIQRSGSVLGRPVCPACGRLDTSAPNTIIRGGVLPRESIYQERAPSIPHQNLPSFIPFEDYVIRQSVVKPTRKSDQFKTTYSPLDKRWYTVLFPALQPGKREDVTLLSEWLMHACQKNAVEDPDGHFSNVEMAFVLHCVAFLEIVRQVRIHCEDRGDMILHVWRQLLRIFNQVHFLPG</sequence>
<name>A0ABD3HLS0_9MARC</name>
<keyword evidence="3" id="KW-1185">Reference proteome</keyword>
<feature type="region of interest" description="Disordered" evidence="1">
    <location>
        <begin position="418"/>
        <end position="504"/>
    </location>
</feature>
<evidence type="ECO:0000313" key="3">
    <source>
        <dbReference type="Proteomes" id="UP001633002"/>
    </source>
</evidence>
<protein>
    <submittedName>
        <fullName evidence="2">Uncharacterized protein</fullName>
    </submittedName>
</protein>
<feature type="region of interest" description="Disordered" evidence="1">
    <location>
        <begin position="258"/>
        <end position="280"/>
    </location>
</feature>
<feature type="region of interest" description="Disordered" evidence="1">
    <location>
        <begin position="56"/>
        <end position="104"/>
    </location>
</feature>
<gene>
    <name evidence="2" type="ORF">R1sor_004712</name>
</gene>
<feature type="compositionally biased region" description="Polar residues" evidence="1">
    <location>
        <begin position="10"/>
        <end position="20"/>
    </location>
</feature>
<organism evidence="2 3">
    <name type="scientific">Riccia sorocarpa</name>
    <dbReference type="NCBI Taxonomy" id="122646"/>
    <lineage>
        <taxon>Eukaryota</taxon>
        <taxon>Viridiplantae</taxon>
        <taxon>Streptophyta</taxon>
        <taxon>Embryophyta</taxon>
        <taxon>Marchantiophyta</taxon>
        <taxon>Marchantiopsida</taxon>
        <taxon>Marchantiidae</taxon>
        <taxon>Marchantiales</taxon>
        <taxon>Ricciaceae</taxon>
        <taxon>Riccia</taxon>
    </lineage>
</organism>
<feature type="compositionally biased region" description="Low complexity" evidence="1">
    <location>
        <begin position="444"/>
        <end position="453"/>
    </location>
</feature>
<comment type="caution">
    <text evidence="2">The sequence shown here is derived from an EMBL/GenBank/DDBJ whole genome shotgun (WGS) entry which is preliminary data.</text>
</comment>
<feature type="region of interest" description="Disordered" evidence="1">
    <location>
        <begin position="134"/>
        <end position="174"/>
    </location>
</feature>
<accession>A0ABD3HLS0</accession>
<dbReference type="EMBL" id="JBJQOH010000003">
    <property type="protein sequence ID" value="KAL3691061.1"/>
    <property type="molecule type" value="Genomic_DNA"/>
</dbReference>
<feature type="compositionally biased region" description="Polar residues" evidence="1">
    <location>
        <begin position="485"/>
        <end position="500"/>
    </location>
</feature>
<proteinExistence type="predicted"/>
<feature type="compositionally biased region" description="Basic and acidic residues" evidence="1">
    <location>
        <begin position="470"/>
        <end position="484"/>
    </location>
</feature>
<dbReference type="PANTHER" id="PTHR34894">
    <property type="entry name" value="SAM-DEPENDENT METHYLTRANSFERASE RSMI, CONSERVED SITE"/>
    <property type="match status" value="1"/>
</dbReference>
<dbReference type="PANTHER" id="PTHR34894:SF5">
    <property type="entry name" value="EF-HAND DOMAIN-CONTAINING PROTEIN"/>
    <property type="match status" value="1"/>
</dbReference>
<feature type="compositionally biased region" description="Polar residues" evidence="1">
    <location>
        <begin position="64"/>
        <end position="89"/>
    </location>
</feature>
<evidence type="ECO:0000256" key="1">
    <source>
        <dbReference type="SAM" id="MobiDB-lite"/>
    </source>
</evidence>